<gene>
    <name evidence="7" type="ORF">AAV94_13050</name>
</gene>
<keyword evidence="3 5" id="KW-1133">Transmembrane helix</keyword>
<feature type="transmembrane region" description="Helical" evidence="5">
    <location>
        <begin position="356"/>
        <end position="388"/>
    </location>
</feature>
<evidence type="ECO:0000256" key="2">
    <source>
        <dbReference type="ARBA" id="ARBA00022692"/>
    </source>
</evidence>
<evidence type="ECO:0000259" key="6">
    <source>
        <dbReference type="PROSITE" id="PS50801"/>
    </source>
</evidence>
<accession>A0A0U1PX64</accession>
<dbReference type="OrthoDB" id="9769739at2"/>
<reference evidence="7 8" key="1">
    <citation type="submission" date="2015-05" db="EMBL/GenBank/DDBJ databases">
        <title>Draft genome sequence of Lampropedia sp. CT6, isolated from the microbial mat of a hot water spring, located at Manikaran, India.</title>
        <authorList>
            <person name="Tripathi C."/>
            <person name="Rani P."/>
            <person name="Mahato N.K."/>
            <person name="Lal R."/>
        </authorList>
    </citation>
    <scope>NUCLEOTIDE SEQUENCE [LARGE SCALE GENOMIC DNA]</scope>
    <source>
        <strain evidence="7 8">CT6</strain>
    </source>
</reference>
<feature type="transmembrane region" description="Helical" evidence="5">
    <location>
        <begin position="176"/>
        <end position="196"/>
    </location>
</feature>
<feature type="transmembrane region" description="Helical" evidence="5">
    <location>
        <begin position="216"/>
        <end position="241"/>
    </location>
</feature>
<feature type="transmembrane region" description="Helical" evidence="5">
    <location>
        <begin position="23"/>
        <end position="45"/>
    </location>
</feature>
<feature type="transmembrane region" description="Helical" evidence="5">
    <location>
        <begin position="93"/>
        <end position="111"/>
    </location>
</feature>
<dbReference type="PATRIC" id="fig|1610491.3.peg.2772"/>
<evidence type="ECO:0000256" key="5">
    <source>
        <dbReference type="SAM" id="Phobius"/>
    </source>
</evidence>
<evidence type="ECO:0000256" key="4">
    <source>
        <dbReference type="ARBA" id="ARBA00023136"/>
    </source>
</evidence>
<dbReference type="PANTHER" id="PTHR43310">
    <property type="entry name" value="SULFATE TRANSPORTER YBAR-RELATED"/>
    <property type="match status" value="1"/>
</dbReference>
<evidence type="ECO:0000256" key="1">
    <source>
        <dbReference type="ARBA" id="ARBA00004141"/>
    </source>
</evidence>
<sequence>MHAAPAKRHPPQSAWRLYWRETLAGVVTALALVPEVISFSVVSGVDPQAALYASITMGLLMSILGGRPAMVTAAAGSVALVIGPMTRAHGVDYIFPAVLLAGVIQVLFGLSRLASLVRYVPRSVMLGFVNALGILIFMAQVPHVLDQGSIVLVVFAVALLLTWLVPKFTTAVPSPLIAITVAVALVGVMGWQVPTVADSGQMAPGLWHFTQWNVPFSWQTFTIILPTALSIAFVGLLESLLTAQLVDEKTGTRSDKNRESWALGVSNMAAGAYGGVAGCAMIGQTVVNIDIGRARTRLSTAAAALTMLLLVSVLSGLLAIIPMASLAAVMVVVAIKTVDWQSVSPRTWQRMPLPESLAMVVTVVITVWSENLALGVGIGAVIALMLFARRVANATLVQRQAPQSPNAPVQYTVSGPLFFASSHALAEEFDYEADQGRPVRVDLSAAQIWDATTVAALNTVARNFRKHGCSVHFSGLNARSRLLRSRLKNHV</sequence>
<name>A0A0U1PX64_9BURK</name>
<keyword evidence="8" id="KW-1185">Reference proteome</keyword>
<dbReference type="PANTHER" id="PTHR43310:SF1">
    <property type="entry name" value="SULFATE TRANSPORTER YBAR-RELATED"/>
    <property type="match status" value="1"/>
</dbReference>
<dbReference type="Pfam" id="PF00916">
    <property type="entry name" value="Sulfate_transp"/>
    <property type="match status" value="2"/>
</dbReference>
<dbReference type="Gene3D" id="3.30.750.24">
    <property type="entry name" value="STAS domain"/>
    <property type="match status" value="1"/>
</dbReference>
<dbReference type="STRING" id="1610491.AAV94_13050"/>
<keyword evidence="2 5" id="KW-0812">Transmembrane</keyword>
<dbReference type="GO" id="GO:0016020">
    <property type="term" value="C:membrane"/>
    <property type="evidence" value="ECO:0007669"/>
    <property type="project" value="UniProtKB-SubCell"/>
</dbReference>
<evidence type="ECO:0000256" key="3">
    <source>
        <dbReference type="ARBA" id="ARBA00022989"/>
    </source>
</evidence>
<dbReference type="CDD" id="cd07042">
    <property type="entry name" value="STAS_SulP_like_sulfate_transporter"/>
    <property type="match status" value="1"/>
</dbReference>
<evidence type="ECO:0000313" key="8">
    <source>
        <dbReference type="Proteomes" id="UP000050580"/>
    </source>
</evidence>
<evidence type="ECO:0000313" key="7">
    <source>
        <dbReference type="EMBL" id="KKW67046.1"/>
    </source>
</evidence>
<dbReference type="InterPro" id="IPR002645">
    <property type="entry name" value="STAS_dom"/>
</dbReference>
<dbReference type="InterPro" id="IPR036513">
    <property type="entry name" value="STAS_dom_sf"/>
</dbReference>
<proteinExistence type="predicted"/>
<dbReference type="Pfam" id="PF01740">
    <property type="entry name" value="STAS"/>
    <property type="match status" value="1"/>
</dbReference>
<comment type="caution">
    <text evidence="7">The sequence shown here is derived from an EMBL/GenBank/DDBJ whole genome shotgun (WGS) entry which is preliminary data.</text>
</comment>
<dbReference type="EMBL" id="LBNQ01000040">
    <property type="protein sequence ID" value="KKW67046.1"/>
    <property type="molecule type" value="Genomic_DNA"/>
</dbReference>
<protein>
    <submittedName>
        <fullName evidence="7">Transporter</fullName>
    </submittedName>
</protein>
<organism evidence="7 8">
    <name type="scientific">Lampropedia cohaerens</name>
    <dbReference type="NCBI Taxonomy" id="1610491"/>
    <lineage>
        <taxon>Bacteria</taxon>
        <taxon>Pseudomonadati</taxon>
        <taxon>Pseudomonadota</taxon>
        <taxon>Betaproteobacteria</taxon>
        <taxon>Burkholderiales</taxon>
        <taxon>Comamonadaceae</taxon>
        <taxon>Lampropedia</taxon>
    </lineage>
</organism>
<dbReference type="SUPFAM" id="SSF52091">
    <property type="entry name" value="SpoIIaa-like"/>
    <property type="match status" value="1"/>
</dbReference>
<dbReference type="Proteomes" id="UP000050580">
    <property type="component" value="Unassembled WGS sequence"/>
</dbReference>
<feature type="transmembrane region" description="Helical" evidence="5">
    <location>
        <begin position="123"/>
        <end position="141"/>
    </location>
</feature>
<dbReference type="InterPro" id="IPR052706">
    <property type="entry name" value="Membrane-Transporter-like"/>
</dbReference>
<comment type="subcellular location">
    <subcellularLocation>
        <location evidence="1">Membrane</location>
        <topology evidence="1">Multi-pass membrane protein</topology>
    </subcellularLocation>
</comment>
<keyword evidence="4 5" id="KW-0472">Membrane</keyword>
<feature type="transmembrane region" description="Helical" evidence="5">
    <location>
        <begin position="57"/>
        <end position="81"/>
    </location>
</feature>
<dbReference type="AlphaFoldDB" id="A0A0U1PX64"/>
<feature type="transmembrane region" description="Helical" evidence="5">
    <location>
        <begin position="303"/>
        <end position="335"/>
    </location>
</feature>
<feature type="transmembrane region" description="Helical" evidence="5">
    <location>
        <begin position="147"/>
        <end position="164"/>
    </location>
</feature>
<dbReference type="PROSITE" id="PS50801">
    <property type="entry name" value="STAS"/>
    <property type="match status" value="1"/>
</dbReference>
<dbReference type="InterPro" id="IPR011547">
    <property type="entry name" value="SLC26A/SulP_dom"/>
</dbReference>
<feature type="domain" description="STAS" evidence="6">
    <location>
        <begin position="411"/>
        <end position="491"/>
    </location>
</feature>